<dbReference type="GO" id="GO:0003677">
    <property type="term" value="F:DNA binding"/>
    <property type="evidence" value="ECO:0007669"/>
    <property type="project" value="InterPro"/>
</dbReference>
<dbReference type="SUPFAM" id="SSF46689">
    <property type="entry name" value="Homeodomain-like"/>
    <property type="match status" value="1"/>
</dbReference>
<comment type="caution">
    <text evidence="2">The sequence shown here is derived from an EMBL/GenBank/DDBJ whole genome shotgun (WGS) entry which is preliminary data.</text>
</comment>
<keyword evidence="1" id="KW-0175">Coiled coil</keyword>
<keyword evidence="3" id="KW-1185">Reference proteome</keyword>
<name>A0A9X1VE21_9BACL</name>
<dbReference type="EMBL" id="JALBUF010000014">
    <property type="protein sequence ID" value="MCI0184438.1"/>
    <property type="molecule type" value="Genomic_DNA"/>
</dbReference>
<dbReference type="InterPro" id="IPR002514">
    <property type="entry name" value="Transposase_8"/>
</dbReference>
<evidence type="ECO:0000313" key="3">
    <source>
        <dbReference type="Proteomes" id="UP001139263"/>
    </source>
</evidence>
<dbReference type="Proteomes" id="UP001139263">
    <property type="component" value="Unassembled WGS sequence"/>
</dbReference>
<feature type="coiled-coil region" evidence="1">
    <location>
        <begin position="58"/>
        <end position="85"/>
    </location>
</feature>
<dbReference type="GO" id="GO:0004803">
    <property type="term" value="F:transposase activity"/>
    <property type="evidence" value="ECO:0007669"/>
    <property type="project" value="InterPro"/>
</dbReference>
<organism evidence="2 3">
    <name type="scientific">Sulfoacidibacillus ferrooxidans</name>
    <dbReference type="NCBI Taxonomy" id="2005001"/>
    <lineage>
        <taxon>Bacteria</taxon>
        <taxon>Bacillati</taxon>
        <taxon>Bacillota</taxon>
        <taxon>Bacilli</taxon>
        <taxon>Bacillales</taxon>
        <taxon>Alicyclobacillaceae</taxon>
        <taxon>Sulfoacidibacillus</taxon>
    </lineage>
</organism>
<reference evidence="2" key="1">
    <citation type="submission" date="2022-03" db="EMBL/GenBank/DDBJ databases">
        <title>Draft Genome Sequence of Firmicute Strain S0AB, a Heterotrophic Iron/Sulfur-Oxidizing Extreme Acidophile.</title>
        <authorList>
            <person name="Vergara E."/>
            <person name="Pakostova E."/>
            <person name="Johnson D.B."/>
            <person name="Holmes D.S."/>
        </authorList>
    </citation>
    <scope>NUCLEOTIDE SEQUENCE</scope>
    <source>
        <strain evidence="2">S0AB</strain>
    </source>
</reference>
<evidence type="ECO:0008006" key="4">
    <source>
        <dbReference type="Google" id="ProtNLM"/>
    </source>
</evidence>
<evidence type="ECO:0000313" key="2">
    <source>
        <dbReference type="EMBL" id="MCI0184438.1"/>
    </source>
</evidence>
<accession>A0A9X1VE21</accession>
<dbReference type="GO" id="GO:0006313">
    <property type="term" value="P:DNA transposition"/>
    <property type="evidence" value="ECO:0007669"/>
    <property type="project" value="InterPro"/>
</dbReference>
<dbReference type="Pfam" id="PF01527">
    <property type="entry name" value="HTH_Tnp_1"/>
    <property type="match status" value="1"/>
</dbReference>
<proteinExistence type="predicted"/>
<evidence type="ECO:0000256" key="1">
    <source>
        <dbReference type="SAM" id="Coils"/>
    </source>
</evidence>
<dbReference type="InterPro" id="IPR009057">
    <property type="entry name" value="Homeodomain-like_sf"/>
</dbReference>
<protein>
    <recommendedName>
        <fullName evidence="4">Transposase</fullName>
    </recommendedName>
</protein>
<dbReference type="AlphaFoldDB" id="A0A9X1VE21"/>
<dbReference type="RefSeq" id="WP_241716116.1">
    <property type="nucleotide sequence ID" value="NZ_JALBUF010000014.1"/>
</dbReference>
<gene>
    <name evidence="2" type="ORF">MM817_02735</name>
</gene>
<sequence>MRVYDKEFKEEAIKLSYEVGPTVASNQLGIPSTTLYTWRSQSKQHGSLAFVGSGHPRIDPKTAELKGLEKKIRELESANDILKKALAFFAESQKR</sequence>
<dbReference type="Gene3D" id="1.10.10.60">
    <property type="entry name" value="Homeodomain-like"/>
    <property type="match status" value="1"/>
</dbReference>